<sequence>MDTDPIYRWTKNGRRPLTYASVAAAWTSALMLWVGLGASWIIIGLIIAASLPAVWEIVTNKTVCLDVYENRIRWVSTLGADAREGIDSVRLGRRFDGGMRLTLIHGDTHTRLPPDISPPTKELETALAAAKIPTERHPFSPF</sequence>
<keyword evidence="1" id="KW-0472">Membrane</keyword>
<name>A0A1Y5RPG8_9RHOB</name>
<protein>
    <submittedName>
        <fullName evidence="2">Uncharacterized protein</fullName>
    </submittedName>
</protein>
<dbReference type="OrthoDB" id="7867097at2"/>
<dbReference type="EMBL" id="FWFT01000001">
    <property type="protein sequence ID" value="SLN19598.1"/>
    <property type="molecule type" value="Genomic_DNA"/>
</dbReference>
<dbReference type="AlphaFoldDB" id="A0A1Y5RPG8"/>
<evidence type="ECO:0000313" key="2">
    <source>
        <dbReference type="EMBL" id="SLN19598.1"/>
    </source>
</evidence>
<evidence type="ECO:0000256" key="1">
    <source>
        <dbReference type="SAM" id="Phobius"/>
    </source>
</evidence>
<proteinExistence type="predicted"/>
<organism evidence="2 3">
    <name type="scientific">Pseudooctadecabacter jejudonensis</name>
    <dbReference type="NCBI Taxonomy" id="1391910"/>
    <lineage>
        <taxon>Bacteria</taxon>
        <taxon>Pseudomonadati</taxon>
        <taxon>Pseudomonadota</taxon>
        <taxon>Alphaproteobacteria</taxon>
        <taxon>Rhodobacterales</taxon>
        <taxon>Paracoccaceae</taxon>
        <taxon>Pseudooctadecabacter</taxon>
    </lineage>
</organism>
<accession>A0A1Y5RPG8</accession>
<feature type="transmembrane region" description="Helical" evidence="1">
    <location>
        <begin position="17"/>
        <end position="34"/>
    </location>
</feature>
<keyword evidence="3" id="KW-1185">Reference proteome</keyword>
<evidence type="ECO:0000313" key="3">
    <source>
        <dbReference type="Proteomes" id="UP000193623"/>
    </source>
</evidence>
<gene>
    <name evidence="2" type="ORF">PSJ8397_00695</name>
</gene>
<keyword evidence="1" id="KW-1133">Transmembrane helix</keyword>
<dbReference type="Proteomes" id="UP000193623">
    <property type="component" value="Unassembled WGS sequence"/>
</dbReference>
<reference evidence="2 3" key="1">
    <citation type="submission" date="2017-03" db="EMBL/GenBank/DDBJ databases">
        <authorList>
            <person name="Afonso C.L."/>
            <person name="Miller P.J."/>
            <person name="Scott M.A."/>
            <person name="Spackman E."/>
            <person name="Goraichik I."/>
            <person name="Dimitrov K.M."/>
            <person name="Suarez D.L."/>
            <person name="Swayne D.E."/>
        </authorList>
    </citation>
    <scope>NUCLEOTIDE SEQUENCE [LARGE SCALE GENOMIC DNA]</scope>
    <source>
        <strain evidence="2 3">CECT 8397</strain>
    </source>
</reference>
<keyword evidence="1" id="KW-0812">Transmembrane</keyword>
<dbReference type="RefSeq" id="WP_085863130.1">
    <property type="nucleotide sequence ID" value="NZ_FWFT01000001.1"/>
</dbReference>